<keyword evidence="2 6" id="KW-0808">Transferase</keyword>
<dbReference type="PROSITE" id="PS51683">
    <property type="entry name" value="SAM_OMT_II"/>
    <property type="match status" value="1"/>
</dbReference>
<keyword evidence="1 6" id="KW-0489">Methyltransferase</keyword>
<dbReference type="GO" id="GO:0046983">
    <property type="term" value="F:protein dimerization activity"/>
    <property type="evidence" value="ECO:0007669"/>
    <property type="project" value="InterPro"/>
</dbReference>
<name>A0A7D8UPR7_9HELO</name>
<evidence type="ECO:0000256" key="1">
    <source>
        <dbReference type="ARBA" id="ARBA00022603"/>
    </source>
</evidence>
<keyword evidence="7" id="KW-1185">Reference proteome</keyword>
<dbReference type="OrthoDB" id="1535081at2759"/>
<dbReference type="Gene3D" id="3.40.50.150">
    <property type="entry name" value="Vaccinia Virus protein VP39"/>
    <property type="match status" value="2"/>
</dbReference>
<keyword evidence="3" id="KW-0949">S-adenosyl-L-methionine</keyword>
<sequence>MSANANLVASIEALLGAAKGYDVDNPDHITRVNMLGRLEALHYQLEDPTEAMFRQLTNYSETSAVRTLRQMNVLEKIPREGSISSKQLAANTGTNEEVLTRLIRVLTSTGVLKALGGDVYAHTSRSLAFLDTAEVEFWDLCVDEIAPIAYKMPEYVATHESGSIFNPRQSPFSWGNDAEGKTFYEFLLDHPDRLKRFNTAMTTQESALPVLGMFPFTSLLKADADPSRAFIVDVAGGRGQSLLQIKQEIEAAGGDMGKGKVILQDRKAVLDAVPDEQIPGVEKMVIDFFQSQPVKSKSHFYLSISRLCCVCHLVLSGFLLLTDWFPTMSNPARILDFPAALTHYFCNPYLLSHRRTNLLPPTNHAQLARRRVSQNPAKHRRAMAPDSRLLIGEMVVPDVPEGVDKTVYWMDLCMLIIGGKERSEKEFSALLGSAGLKLVKIWRNKLGSQTVIECHLR</sequence>
<dbReference type="SUPFAM" id="SSF46785">
    <property type="entry name" value="Winged helix' DNA-binding domain"/>
    <property type="match status" value="1"/>
</dbReference>
<evidence type="ECO:0000259" key="4">
    <source>
        <dbReference type="Pfam" id="PF00891"/>
    </source>
</evidence>
<dbReference type="InterPro" id="IPR001077">
    <property type="entry name" value="COMT_C"/>
</dbReference>
<dbReference type="InterPro" id="IPR012967">
    <property type="entry name" value="COMT_dimerisation"/>
</dbReference>
<dbReference type="AlphaFoldDB" id="A0A7D8UPR7"/>
<feature type="domain" description="O-methyltransferase C-terminal" evidence="4">
    <location>
        <begin position="379"/>
        <end position="436"/>
    </location>
</feature>
<dbReference type="InterPro" id="IPR029063">
    <property type="entry name" value="SAM-dependent_MTases_sf"/>
</dbReference>
<dbReference type="Pfam" id="PF00891">
    <property type="entry name" value="Methyltransf_2"/>
    <property type="match status" value="1"/>
</dbReference>
<reference evidence="6 7" key="1">
    <citation type="submission" date="2018-05" db="EMBL/GenBank/DDBJ databases">
        <title>Whole genome sequencing for identification of molecular markers to develop diagnostic detection tools for the regulated plant pathogen Lachnellula willkommii.</title>
        <authorList>
            <person name="Giroux E."/>
            <person name="Bilodeau G."/>
        </authorList>
    </citation>
    <scope>NUCLEOTIDE SEQUENCE [LARGE SCALE GENOMIC DNA]</scope>
    <source>
        <strain evidence="6 7">CBS 625.97</strain>
    </source>
</reference>
<dbReference type="GO" id="GO:0008171">
    <property type="term" value="F:O-methyltransferase activity"/>
    <property type="evidence" value="ECO:0007669"/>
    <property type="project" value="InterPro"/>
</dbReference>
<accession>A0A7D8UPR7</accession>
<dbReference type="GO" id="GO:0032259">
    <property type="term" value="P:methylation"/>
    <property type="evidence" value="ECO:0007669"/>
    <property type="project" value="UniProtKB-KW"/>
</dbReference>
<organism evidence="6 7">
    <name type="scientific">Lachnellula cervina</name>
    <dbReference type="NCBI Taxonomy" id="1316786"/>
    <lineage>
        <taxon>Eukaryota</taxon>
        <taxon>Fungi</taxon>
        <taxon>Dikarya</taxon>
        <taxon>Ascomycota</taxon>
        <taxon>Pezizomycotina</taxon>
        <taxon>Leotiomycetes</taxon>
        <taxon>Helotiales</taxon>
        <taxon>Lachnaceae</taxon>
        <taxon>Lachnellula</taxon>
    </lineage>
</organism>
<evidence type="ECO:0000259" key="5">
    <source>
        <dbReference type="Pfam" id="PF08100"/>
    </source>
</evidence>
<dbReference type="PANTHER" id="PTHR43712:SF1">
    <property type="entry name" value="HYPOTHETICAL O-METHYLTRANSFERASE (EUROFUNG)-RELATED"/>
    <property type="match status" value="1"/>
</dbReference>
<dbReference type="EMBL" id="QGMG01000569">
    <property type="protein sequence ID" value="TVY52674.1"/>
    <property type="molecule type" value="Genomic_DNA"/>
</dbReference>
<evidence type="ECO:0000256" key="2">
    <source>
        <dbReference type="ARBA" id="ARBA00022679"/>
    </source>
</evidence>
<dbReference type="InterPro" id="IPR016461">
    <property type="entry name" value="COMT-like"/>
</dbReference>
<dbReference type="Pfam" id="PF08100">
    <property type="entry name" value="Dimerisation"/>
    <property type="match status" value="1"/>
</dbReference>
<dbReference type="InterPro" id="IPR036388">
    <property type="entry name" value="WH-like_DNA-bd_sf"/>
</dbReference>
<comment type="caution">
    <text evidence="6">The sequence shown here is derived from an EMBL/GenBank/DDBJ whole genome shotgun (WGS) entry which is preliminary data.</text>
</comment>
<protein>
    <submittedName>
        <fullName evidence="6">O-methyltransferase hmp5</fullName>
    </submittedName>
</protein>
<evidence type="ECO:0000256" key="3">
    <source>
        <dbReference type="ARBA" id="ARBA00022691"/>
    </source>
</evidence>
<dbReference type="Gene3D" id="1.10.10.10">
    <property type="entry name" value="Winged helix-like DNA-binding domain superfamily/Winged helix DNA-binding domain"/>
    <property type="match status" value="1"/>
</dbReference>
<dbReference type="Proteomes" id="UP000481288">
    <property type="component" value="Unassembled WGS sequence"/>
</dbReference>
<feature type="domain" description="O-methyltransferase dimerisation" evidence="5">
    <location>
        <begin position="57"/>
        <end position="130"/>
    </location>
</feature>
<evidence type="ECO:0000313" key="6">
    <source>
        <dbReference type="EMBL" id="TVY52674.1"/>
    </source>
</evidence>
<dbReference type="SUPFAM" id="SSF53335">
    <property type="entry name" value="S-adenosyl-L-methionine-dependent methyltransferases"/>
    <property type="match status" value="1"/>
</dbReference>
<dbReference type="InterPro" id="IPR036390">
    <property type="entry name" value="WH_DNA-bd_sf"/>
</dbReference>
<gene>
    <name evidence="6" type="primary">hpm5_1</name>
    <name evidence="6" type="ORF">LCER1_G004856</name>
</gene>
<proteinExistence type="predicted"/>
<evidence type="ECO:0000313" key="7">
    <source>
        <dbReference type="Proteomes" id="UP000481288"/>
    </source>
</evidence>
<dbReference type="PANTHER" id="PTHR43712">
    <property type="entry name" value="PUTATIVE (AFU_ORTHOLOGUE AFUA_4G14580)-RELATED"/>
    <property type="match status" value="1"/>
</dbReference>